<protein>
    <recommendedName>
        <fullName evidence="5 6">Phosphoglycolate phosphatase</fullName>
        <shortName evidence="5">PGP</shortName>
        <shortName evidence="5">PGPase</shortName>
        <ecNumber evidence="5 6">3.1.3.18</ecNumber>
    </recommendedName>
</protein>
<dbReference type="GO" id="GO:0005829">
    <property type="term" value="C:cytosol"/>
    <property type="evidence" value="ECO:0007669"/>
    <property type="project" value="TreeGrafter"/>
</dbReference>
<feature type="active site" description="Nucleophile" evidence="5">
    <location>
        <position position="24"/>
    </location>
</feature>
<proteinExistence type="inferred from homology"/>
<dbReference type="PANTHER" id="PTHR10000:SF8">
    <property type="entry name" value="HAD SUPERFAMILY HYDROLASE-LIKE, TYPE 3"/>
    <property type="match status" value="1"/>
</dbReference>
<dbReference type="Gene3D" id="3.90.1070.10">
    <property type="match status" value="1"/>
</dbReference>
<dbReference type="EC" id="3.1.3.18" evidence="5 6"/>
<keyword evidence="4 5" id="KW-0119">Carbohydrate metabolism</keyword>
<evidence type="ECO:0000256" key="1">
    <source>
        <dbReference type="ARBA" id="ARBA00022723"/>
    </source>
</evidence>
<feature type="binding site" evidence="5">
    <location>
        <position position="177"/>
    </location>
    <ligand>
        <name>substrate</name>
    </ligand>
</feature>
<organism evidence="7 8">
    <name type="scientific">Pyrodictium occultum</name>
    <dbReference type="NCBI Taxonomy" id="2309"/>
    <lineage>
        <taxon>Archaea</taxon>
        <taxon>Thermoproteota</taxon>
        <taxon>Thermoprotei</taxon>
        <taxon>Desulfurococcales</taxon>
        <taxon>Pyrodictiaceae</taxon>
        <taxon>Pyrodictium</taxon>
    </lineage>
</organism>
<evidence type="ECO:0000256" key="4">
    <source>
        <dbReference type="ARBA" id="ARBA00023277"/>
    </source>
</evidence>
<comment type="cofactor">
    <cofactor evidence="5">
        <name>Mg(2+)</name>
        <dbReference type="ChEBI" id="CHEBI:18420"/>
    </cofactor>
</comment>
<dbReference type="AlphaFoldDB" id="A0A0V8RVQ5"/>
<sequence>MAGVASAGELARLLPGRVCGVAVDIDGTITERRVSGDFRLSLEAVEALRRLEDAGVRVILVTGNSVMVAAGVARYIGVRGPHVAENGCLVYQRGSVVHACRGTARAAAEALEEELGGLLEPSWQNRCRIHDYAFLVRRVGPEEAWRMAERVLRERGLRAKLSHSGYALHVRPLEASKGLGLRVAMRMAGLEPGCVVAVGDSAMDLEMRDAGVTLAAVGNADPRLREGADLILPGESGGGVALLARAILESL</sequence>
<evidence type="ECO:0000256" key="2">
    <source>
        <dbReference type="ARBA" id="ARBA00022801"/>
    </source>
</evidence>
<feature type="binding site" evidence="5">
    <location>
        <position position="24"/>
    </location>
    <ligand>
        <name>Mg(2+)</name>
        <dbReference type="ChEBI" id="CHEBI:18420"/>
    </ligand>
</feature>
<evidence type="ECO:0000313" key="7">
    <source>
        <dbReference type="EMBL" id="KSW12042.1"/>
    </source>
</evidence>
<reference evidence="7 8" key="1">
    <citation type="submission" date="2015-11" db="EMBL/GenBank/DDBJ databases">
        <title>Genome sequence of Pyrodictium occultum PL-19, a marine hyperthermophilic archaeon isolated from Volcano, Italy.</title>
        <authorList>
            <person name="Utturkar S."/>
            <person name="Huber H."/>
            <person name="Leptihn S."/>
            <person name="Brown S."/>
            <person name="Stetter K.O."/>
            <person name="Podar M."/>
        </authorList>
    </citation>
    <scope>NUCLEOTIDE SEQUENCE [LARGE SCALE GENOMIC DNA]</scope>
    <source>
        <strain evidence="7 8">PL-19</strain>
    </source>
</reference>
<feature type="binding site" evidence="5">
    <location>
        <position position="204"/>
    </location>
    <ligand>
        <name>Mg(2+)</name>
        <dbReference type="ChEBI" id="CHEBI:18420"/>
    </ligand>
</feature>
<evidence type="ECO:0000256" key="5">
    <source>
        <dbReference type="HAMAP-Rule" id="MF_01419"/>
    </source>
</evidence>
<comment type="catalytic activity">
    <reaction evidence="5">
        <text>2-phosphoglycolate + H2O = glycolate + phosphate</text>
        <dbReference type="Rhea" id="RHEA:14369"/>
        <dbReference type="ChEBI" id="CHEBI:15377"/>
        <dbReference type="ChEBI" id="CHEBI:29805"/>
        <dbReference type="ChEBI" id="CHEBI:43474"/>
        <dbReference type="ChEBI" id="CHEBI:58033"/>
        <dbReference type="EC" id="3.1.3.18"/>
    </reaction>
</comment>
<dbReference type="SUPFAM" id="SSF56784">
    <property type="entry name" value="HAD-like"/>
    <property type="match status" value="1"/>
</dbReference>
<dbReference type="Proteomes" id="UP000053352">
    <property type="component" value="Unassembled WGS sequence"/>
</dbReference>
<comment type="function">
    <text evidence="5">Catalyzes the dephosphorylation of 2-phosphoglycolate.</text>
</comment>
<dbReference type="Gene3D" id="3.40.50.1000">
    <property type="entry name" value="HAD superfamily/HAD-like"/>
    <property type="match status" value="1"/>
</dbReference>
<dbReference type="HAMAP" id="MF_01419">
    <property type="entry name" value="GPH_hydrolase_arch"/>
    <property type="match status" value="1"/>
</dbReference>
<dbReference type="PANTHER" id="PTHR10000">
    <property type="entry name" value="PHOSPHOSERINE PHOSPHATASE"/>
    <property type="match status" value="1"/>
</dbReference>
<dbReference type="EMBL" id="LNTB01000001">
    <property type="protein sequence ID" value="KSW12042.1"/>
    <property type="molecule type" value="Genomic_DNA"/>
</dbReference>
<comment type="caution">
    <text evidence="7">The sequence shown here is derived from an EMBL/GenBank/DDBJ whole genome shotgun (WGS) entry which is preliminary data.</text>
</comment>
<feature type="binding site" evidence="5">
    <location>
        <position position="200"/>
    </location>
    <ligand>
        <name>Mg(2+)</name>
        <dbReference type="ChEBI" id="CHEBI:18420"/>
    </ligand>
</feature>
<keyword evidence="1 5" id="KW-0479">Metal-binding</keyword>
<dbReference type="InterPro" id="IPR023214">
    <property type="entry name" value="HAD_sf"/>
</dbReference>
<dbReference type="InterPro" id="IPR036412">
    <property type="entry name" value="HAD-like_sf"/>
</dbReference>
<dbReference type="GO" id="GO:0008967">
    <property type="term" value="F:phosphoglycolate phosphatase activity"/>
    <property type="evidence" value="ECO:0007669"/>
    <property type="project" value="UniProtKB-UniRule"/>
</dbReference>
<feature type="binding site" evidence="5">
    <location>
        <position position="26"/>
    </location>
    <ligand>
        <name>Mg(2+)</name>
        <dbReference type="ChEBI" id="CHEBI:18420"/>
    </ligand>
</feature>
<comment type="similarity">
    <text evidence="5">Belongs to the archaeal SPP-like hydrolase family.</text>
</comment>
<name>A0A0V8RVQ5_PYROC</name>
<evidence type="ECO:0000256" key="3">
    <source>
        <dbReference type="ARBA" id="ARBA00022842"/>
    </source>
</evidence>
<dbReference type="NCBIfam" id="TIGR01487">
    <property type="entry name" value="Pglycolate_arch"/>
    <property type="match status" value="1"/>
</dbReference>
<keyword evidence="3 5" id="KW-0460">Magnesium</keyword>
<keyword evidence="8" id="KW-1185">Reference proteome</keyword>
<dbReference type="Pfam" id="PF08282">
    <property type="entry name" value="Hydrolase_3"/>
    <property type="match status" value="2"/>
</dbReference>
<evidence type="ECO:0000313" key="8">
    <source>
        <dbReference type="Proteomes" id="UP000053352"/>
    </source>
</evidence>
<evidence type="ECO:0000256" key="6">
    <source>
        <dbReference type="NCBIfam" id="TIGR01487"/>
    </source>
</evidence>
<gene>
    <name evidence="7" type="ORF">CF15_04485</name>
</gene>
<dbReference type="GO" id="GO:0000287">
    <property type="term" value="F:magnesium ion binding"/>
    <property type="evidence" value="ECO:0007669"/>
    <property type="project" value="InterPro"/>
</dbReference>
<accession>A0A0V8RVQ5</accession>
<dbReference type="STRING" id="2309.CF15_04485"/>
<keyword evidence="2 5" id="KW-0378">Hydrolase</keyword>
<dbReference type="InterPro" id="IPR006382">
    <property type="entry name" value="PGPase"/>
</dbReference>